<keyword evidence="3 5" id="KW-1133">Transmembrane helix</keyword>
<dbReference type="Gene3D" id="6.10.280.80">
    <property type="entry name" value="NCX, peripheral helical region"/>
    <property type="match status" value="1"/>
</dbReference>
<name>A0A1H1HZ17_9MICC</name>
<organism evidence="7 8">
    <name type="scientific">Crystallibacter crystallopoietes</name>
    <dbReference type="NCBI Taxonomy" id="37928"/>
    <lineage>
        <taxon>Bacteria</taxon>
        <taxon>Bacillati</taxon>
        <taxon>Actinomycetota</taxon>
        <taxon>Actinomycetes</taxon>
        <taxon>Micrococcales</taxon>
        <taxon>Micrococcaceae</taxon>
        <taxon>Crystallibacter</taxon>
    </lineage>
</organism>
<evidence type="ECO:0000256" key="4">
    <source>
        <dbReference type="ARBA" id="ARBA00023136"/>
    </source>
</evidence>
<dbReference type="InterPro" id="IPR004481">
    <property type="entry name" value="K/Na/Ca-exchanger"/>
</dbReference>
<proteinExistence type="predicted"/>
<feature type="transmembrane region" description="Helical" evidence="5">
    <location>
        <begin position="197"/>
        <end position="215"/>
    </location>
</feature>
<dbReference type="Proteomes" id="UP000181917">
    <property type="component" value="Unassembled WGS sequence"/>
</dbReference>
<evidence type="ECO:0000256" key="2">
    <source>
        <dbReference type="ARBA" id="ARBA00022692"/>
    </source>
</evidence>
<accession>A0A1H1HZ17</accession>
<feature type="domain" description="Sodium/calcium exchanger membrane region" evidence="6">
    <location>
        <begin position="16"/>
        <end position="150"/>
    </location>
</feature>
<evidence type="ECO:0000256" key="1">
    <source>
        <dbReference type="ARBA" id="ARBA00004141"/>
    </source>
</evidence>
<evidence type="ECO:0000256" key="3">
    <source>
        <dbReference type="ARBA" id="ARBA00022989"/>
    </source>
</evidence>
<dbReference type="GO" id="GO:0005886">
    <property type="term" value="C:plasma membrane"/>
    <property type="evidence" value="ECO:0007669"/>
    <property type="project" value="TreeGrafter"/>
</dbReference>
<keyword evidence="2 5" id="KW-0812">Transmembrane</keyword>
<feature type="transmembrane region" description="Helical" evidence="5">
    <location>
        <begin position="261"/>
        <end position="283"/>
    </location>
</feature>
<reference evidence="7 8" key="1">
    <citation type="submission" date="2016-10" db="EMBL/GenBank/DDBJ databases">
        <authorList>
            <person name="de Groot N.N."/>
        </authorList>
    </citation>
    <scope>NUCLEOTIDE SEQUENCE [LARGE SCALE GENOMIC DNA]</scope>
    <source>
        <strain evidence="7 8">DSM 20117</strain>
    </source>
</reference>
<feature type="transmembrane region" description="Helical" evidence="5">
    <location>
        <begin position="295"/>
        <end position="318"/>
    </location>
</feature>
<feature type="transmembrane region" description="Helical" evidence="5">
    <location>
        <begin position="82"/>
        <end position="104"/>
    </location>
</feature>
<comment type="subcellular location">
    <subcellularLocation>
        <location evidence="1">Membrane</location>
        <topology evidence="1">Multi-pass membrane protein</topology>
    </subcellularLocation>
</comment>
<dbReference type="NCBIfam" id="TIGR00367">
    <property type="entry name" value="calcium/sodium antiporter"/>
    <property type="match status" value="1"/>
</dbReference>
<dbReference type="InterPro" id="IPR044880">
    <property type="entry name" value="NCX_ion-bd_dom_sf"/>
</dbReference>
<feature type="transmembrane region" description="Helical" evidence="5">
    <location>
        <begin position="325"/>
        <end position="345"/>
    </location>
</feature>
<keyword evidence="8" id="KW-1185">Reference proteome</keyword>
<keyword evidence="4 5" id="KW-0472">Membrane</keyword>
<dbReference type="EMBL" id="FNKH01000003">
    <property type="protein sequence ID" value="SDR30721.1"/>
    <property type="molecule type" value="Genomic_DNA"/>
</dbReference>
<evidence type="ECO:0000313" key="8">
    <source>
        <dbReference type="Proteomes" id="UP000181917"/>
    </source>
</evidence>
<evidence type="ECO:0000313" key="7">
    <source>
        <dbReference type="EMBL" id="SDR30721.1"/>
    </source>
</evidence>
<dbReference type="GO" id="GO:0005262">
    <property type="term" value="F:calcium channel activity"/>
    <property type="evidence" value="ECO:0007669"/>
    <property type="project" value="TreeGrafter"/>
</dbReference>
<feature type="transmembrane region" description="Helical" evidence="5">
    <location>
        <begin position="351"/>
        <end position="373"/>
    </location>
</feature>
<dbReference type="GO" id="GO:0008273">
    <property type="term" value="F:calcium, potassium:sodium antiporter activity"/>
    <property type="evidence" value="ECO:0007669"/>
    <property type="project" value="TreeGrafter"/>
</dbReference>
<sequence length="391" mass="39706">MLRTLLPMDALDVGRIVAGLVLLVLGGEFLVRGASALARRVGISSLVVGLTVVSAATSAPELAVTIGAVLRDEPGLAVGNVVGSNIVNVLLILGLSALVVPLAVKQRLVRFDLPLMVALSVGVLLVSLDGRISAVDGLVLFCVVVVHTVMTVVIGRRDAKIPTTPDPAGGSPTADSATADSAGEKEAAPADSFAKSLLLVLLGIALLVAGATLLVEGAVSIAATLGVSSLVVGLTVVAVGTSLPELATSIIAVRRGERDLAVGNVVGSNIFNIGVVLGLPALISLEGIPVSAAAVAFDIPVMLAAAVALLPVAFTGFAIARWEGILFVGLYLAYTGYVVLTATAHDALEGFTAAMAWFVLPLIAATLISFTAYEIGLHKGRRNPDQTRTSP</sequence>
<feature type="transmembrane region" description="Helical" evidence="5">
    <location>
        <begin position="13"/>
        <end position="31"/>
    </location>
</feature>
<evidence type="ECO:0000259" key="6">
    <source>
        <dbReference type="Pfam" id="PF01699"/>
    </source>
</evidence>
<dbReference type="GO" id="GO:0006874">
    <property type="term" value="P:intracellular calcium ion homeostasis"/>
    <property type="evidence" value="ECO:0007669"/>
    <property type="project" value="TreeGrafter"/>
</dbReference>
<feature type="transmembrane region" description="Helical" evidence="5">
    <location>
        <begin position="134"/>
        <end position="154"/>
    </location>
</feature>
<dbReference type="AlphaFoldDB" id="A0A1H1HZ17"/>
<feature type="domain" description="Sodium/calcium exchanger membrane region" evidence="6">
    <location>
        <begin position="196"/>
        <end position="338"/>
    </location>
</feature>
<dbReference type="Pfam" id="PF01699">
    <property type="entry name" value="Na_Ca_ex"/>
    <property type="match status" value="2"/>
</dbReference>
<dbReference type="PANTHER" id="PTHR10846:SF8">
    <property type="entry name" value="INNER MEMBRANE PROTEIN YRBG"/>
    <property type="match status" value="1"/>
</dbReference>
<evidence type="ECO:0000256" key="5">
    <source>
        <dbReference type="SAM" id="Phobius"/>
    </source>
</evidence>
<dbReference type="PANTHER" id="PTHR10846">
    <property type="entry name" value="SODIUM/POTASSIUM/CALCIUM EXCHANGER"/>
    <property type="match status" value="1"/>
</dbReference>
<dbReference type="InterPro" id="IPR004837">
    <property type="entry name" value="NaCa_Exmemb"/>
</dbReference>
<feature type="transmembrane region" description="Helical" evidence="5">
    <location>
        <begin position="111"/>
        <end position="128"/>
    </location>
</feature>
<dbReference type="Gene3D" id="1.20.1420.30">
    <property type="entry name" value="NCX, central ion-binding region"/>
    <property type="match status" value="1"/>
</dbReference>
<protein>
    <submittedName>
        <fullName evidence="7">Cation:H+ antiporter</fullName>
    </submittedName>
</protein>
<gene>
    <name evidence="7" type="ORF">SAMN04489742_4829</name>
</gene>
<feature type="transmembrane region" description="Helical" evidence="5">
    <location>
        <begin position="43"/>
        <end position="70"/>
    </location>
</feature>